<dbReference type="SUPFAM" id="SSF52374">
    <property type="entry name" value="Nucleotidylyl transferase"/>
    <property type="match status" value="1"/>
</dbReference>
<comment type="similarity">
    <text evidence="2 12">Belongs to the class-I aminoacyl-tRNA synthetase family.</text>
</comment>
<dbReference type="FunFam" id="1.10.240.10:FF:000001">
    <property type="entry name" value="Tyrosine--tRNA ligase"/>
    <property type="match status" value="1"/>
</dbReference>
<keyword evidence="8" id="KW-0809">Transit peptide</keyword>
<evidence type="ECO:0000256" key="2">
    <source>
        <dbReference type="ARBA" id="ARBA00005594"/>
    </source>
</evidence>
<reference evidence="15" key="1">
    <citation type="journal article" date="2023" name="Mol. Phylogenet. Evol.">
        <title>Genome-scale phylogeny and comparative genomics of the fungal order Sordariales.</title>
        <authorList>
            <person name="Hensen N."/>
            <person name="Bonometti L."/>
            <person name="Westerberg I."/>
            <person name="Brannstrom I.O."/>
            <person name="Guillou S."/>
            <person name="Cros-Aarteil S."/>
            <person name="Calhoun S."/>
            <person name="Haridas S."/>
            <person name="Kuo A."/>
            <person name="Mondo S."/>
            <person name="Pangilinan J."/>
            <person name="Riley R."/>
            <person name="LaButti K."/>
            <person name="Andreopoulos B."/>
            <person name="Lipzen A."/>
            <person name="Chen C."/>
            <person name="Yan M."/>
            <person name="Daum C."/>
            <person name="Ng V."/>
            <person name="Clum A."/>
            <person name="Steindorff A."/>
            <person name="Ohm R.A."/>
            <person name="Martin F."/>
            <person name="Silar P."/>
            <person name="Natvig D.O."/>
            <person name="Lalanne C."/>
            <person name="Gautier V."/>
            <person name="Ament-Velasquez S.L."/>
            <person name="Kruys A."/>
            <person name="Hutchinson M.I."/>
            <person name="Powell A.J."/>
            <person name="Barry K."/>
            <person name="Miller A.N."/>
            <person name="Grigoriev I.V."/>
            <person name="Debuchy R."/>
            <person name="Gladieux P."/>
            <person name="Hiltunen Thoren M."/>
            <person name="Johannesson H."/>
        </authorList>
    </citation>
    <scope>NUCLEOTIDE SEQUENCE</scope>
    <source>
        <strain evidence="15">CBS 141.50</strain>
    </source>
</reference>
<dbReference type="GO" id="GO:0004831">
    <property type="term" value="F:tyrosine-tRNA ligase activity"/>
    <property type="evidence" value="ECO:0007669"/>
    <property type="project" value="UniProtKB-EC"/>
</dbReference>
<dbReference type="InterPro" id="IPR002305">
    <property type="entry name" value="aa-tRNA-synth_Ic"/>
</dbReference>
<evidence type="ECO:0000256" key="9">
    <source>
        <dbReference type="ARBA" id="ARBA00023128"/>
    </source>
</evidence>
<evidence type="ECO:0000256" key="3">
    <source>
        <dbReference type="ARBA" id="ARBA00022598"/>
    </source>
</evidence>
<sequence>MASPMAVLSRRGTVCRGCLPTLARGAAPGQRRSVSMKFLQKTADAEAAWEENSMLIRAGEKPHLFDILEERGFVHQTAGSPELIRKIMLKHRVSAYVGIDPSAASLHIGHLLPLMPIFWMYMHGYGAHTLIGGSTVKIGDPTDRLKDREAIKGEVLAINLTKIHFQLKKLWDNVEIMARRFGYQKEWAWRRGLINNNVWWNSTPFLEVLRRVGKSTRVGPMLSRETVRRKMEEGDGMSFAEFAYPIMQGWDWWMLYNRLKVQMQIGGSDQYGNIIAGIDIFNTARDNEPDPSKAETLTLKNTPIGFTVPLLTDSSGVKFGKTAGNAVWLDQYMTYTHDLYGYLVRRPDSEVERLLKLFTFLPLPDIEEIMVQQREDPSKRVAQHRLASEVVSLVHGSAAAQEAEQRNRMMSGQGGVTIAMENKEPDSEYDMPPHQTTLNTAPRIDMTLPKSLILGKSIGRIMYGAKLASSIKEGHRLATQQAAYIAGMPGRPVGLGQPMDPAQLTWTPIKIWLPEETQKYLIGGKILILRRGKHNVRIIKVVSDEEYKASGKTYPGQPYAGRLRRLRETLKLMKDGEITIEDARQVVDHIMPIQSRPGLNFPAMGRGAGELTALQTQIEAFLEQAQTEENNDEEDNEEDWDTPSRRLSDKSTSGWR</sequence>
<dbReference type="GO" id="GO:0006397">
    <property type="term" value="P:mRNA processing"/>
    <property type="evidence" value="ECO:0007669"/>
    <property type="project" value="UniProtKB-KW"/>
</dbReference>
<dbReference type="CDD" id="cd00805">
    <property type="entry name" value="TyrRS_core"/>
    <property type="match status" value="1"/>
</dbReference>
<dbReference type="InterPro" id="IPR036986">
    <property type="entry name" value="S4_RNA-bd_sf"/>
</dbReference>
<evidence type="ECO:0000256" key="4">
    <source>
        <dbReference type="ARBA" id="ARBA00022664"/>
    </source>
</evidence>
<comment type="catalytic activity">
    <reaction evidence="11 12">
        <text>tRNA(Tyr) + L-tyrosine + ATP = L-tyrosyl-tRNA(Tyr) + AMP + diphosphate + H(+)</text>
        <dbReference type="Rhea" id="RHEA:10220"/>
        <dbReference type="Rhea" id="RHEA-COMP:9706"/>
        <dbReference type="Rhea" id="RHEA-COMP:9707"/>
        <dbReference type="ChEBI" id="CHEBI:15378"/>
        <dbReference type="ChEBI" id="CHEBI:30616"/>
        <dbReference type="ChEBI" id="CHEBI:33019"/>
        <dbReference type="ChEBI" id="CHEBI:58315"/>
        <dbReference type="ChEBI" id="CHEBI:78442"/>
        <dbReference type="ChEBI" id="CHEBI:78536"/>
        <dbReference type="ChEBI" id="CHEBI:456215"/>
        <dbReference type="EC" id="6.1.1.1"/>
    </reaction>
</comment>
<keyword evidence="10 12" id="KW-0030">Aminoacyl-tRNA synthetase</keyword>
<dbReference type="InterPro" id="IPR024088">
    <property type="entry name" value="Tyr-tRNA-ligase_bac-type"/>
</dbReference>
<dbReference type="InterPro" id="IPR032005">
    <property type="entry name" value="TyrRSs_C"/>
</dbReference>
<comment type="subcellular location">
    <subcellularLocation>
        <location evidence="1">Mitochondrion matrix</location>
    </subcellularLocation>
</comment>
<dbReference type="Gene3D" id="3.40.50.620">
    <property type="entry name" value="HUPs"/>
    <property type="match status" value="1"/>
</dbReference>
<evidence type="ECO:0000256" key="11">
    <source>
        <dbReference type="ARBA" id="ARBA00048248"/>
    </source>
</evidence>
<keyword evidence="5 12" id="KW-0547">Nucleotide-binding</keyword>
<dbReference type="InterPro" id="IPR002307">
    <property type="entry name" value="Tyr-tRNA-ligase"/>
</dbReference>
<dbReference type="PANTHER" id="PTHR11766:SF0">
    <property type="entry name" value="TYROSINE--TRNA LIGASE, MITOCHONDRIAL"/>
    <property type="match status" value="1"/>
</dbReference>
<dbReference type="Proteomes" id="UP001302676">
    <property type="component" value="Unassembled WGS sequence"/>
</dbReference>
<evidence type="ECO:0000313" key="15">
    <source>
        <dbReference type="EMBL" id="KAK4147821.1"/>
    </source>
</evidence>
<dbReference type="AlphaFoldDB" id="A0AAN6VBD4"/>
<dbReference type="EC" id="6.1.1.1" evidence="12"/>
<evidence type="ECO:0000313" key="16">
    <source>
        <dbReference type="Proteomes" id="UP001302676"/>
    </source>
</evidence>
<dbReference type="EMBL" id="MU853555">
    <property type="protein sequence ID" value="KAK4147821.1"/>
    <property type="molecule type" value="Genomic_DNA"/>
</dbReference>
<dbReference type="GO" id="GO:0003723">
    <property type="term" value="F:RNA binding"/>
    <property type="evidence" value="ECO:0007669"/>
    <property type="project" value="InterPro"/>
</dbReference>
<feature type="region of interest" description="Disordered" evidence="13">
    <location>
        <begin position="623"/>
        <end position="656"/>
    </location>
</feature>
<dbReference type="GO" id="GO:0006437">
    <property type="term" value="P:tyrosyl-tRNA aminoacylation"/>
    <property type="evidence" value="ECO:0007669"/>
    <property type="project" value="InterPro"/>
</dbReference>
<dbReference type="Pfam" id="PF00579">
    <property type="entry name" value="tRNA-synt_1b"/>
    <property type="match status" value="1"/>
</dbReference>
<dbReference type="PROSITE" id="PS00178">
    <property type="entry name" value="AA_TRNA_LIGASE_I"/>
    <property type="match status" value="1"/>
</dbReference>
<evidence type="ECO:0000256" key="12">
    <source>
        <dbReference type="RuleBase" id="RU361234"/>
    </source>
</evidence>
<organism evidence="15 16">
    <name type="scientific">Dichotomopilus funicola</name>
    <dbReference type="NCBI Taxonomy" id="1934379"/>
    <lineage>
        <taxon>Eukaryota</taxon>
        <taxon>Fungi</taxon>
        <taxon>Dikarya</taxon>
        <taxon>Ascomycota</taxon>
        <taxon>Pezizomycotina</taxon>
        <taxon>Sordariomycetes</taxon>
        <taxon>Sordariomycetidae</taxon>
        <taxon>Sordariales</taxon>
        <taxon>Chaetomiaceae</taxon>
        <taxon>Dichotomopilus</taxon>
    </lineage>
</organism>
<evidence type="ECO:0000256" key="7">
    <source>
        <dbReference type="ARBA" id="ARBA00022917"/>
    </source>
</evidence>
<dbReference type="InterPro" id="IPR014729">
    <property type="entry name" value="Rossmann-like_a/b/a_fold"/>
</dbReference>
<protein>
    <recommendedName>
        <fullName evidence="12">Tyrosine--tRNA ligase</fullName>
        <ecNumber evidence="12">6.1.1.1</ecNumber>
    </recommendedName>
    <alternativeName>
        <fullName evidence="12">Tyrosyl-tRNA synthetase</fullName>
    </alternativeName>
</protein>
<dbReference type="FunFam" id="3.40.50.620:FF:000227">
    <property type="entry name" value="Tyrosine--tRNA ligase"/>
    <property type="match status" value="1"/>
</dbReference>
<evidence type="ECO:0000259" key="14">
    <source>
        <dbReference type="Pfam" id="PF16714"/>
    </source>
</evidence>
<dbReference type="PRINTS" id="PR01040">
    <property type="entry name" value="TRNASYNTHTYR"/>
</dbReference>
<keyword evidence="16" id="KW-1185">Reference proteome</keyword>
<dbReference type="GO" id="GO:0005759">
    <property type="term" value="C:mitochondrial matrix"/>
    <property type="evidence" value="ECO:0007669"/>
    <property type="project" value="UniProtKB-SubCell"/>
</dbReference>
<accession>A0AAN6VBD4</accession>
<dbReference type="Pfam" id="PF16714">
    <property type="entry name" value="TyrRSs_C"/>
    <property type="match status" value="1"/>
</dbReference>
<dbReference type="GO" id="GO:0005524">
    <property type="term" value="F:ATP binding"/>
    <property type="evidence" value="ECO:0007669"/>
    <property type="project" value="UniProtKB-KW"/>
</dbReference>
<keyword evidence="4" id="KW-0507">mRNA processing</keyword>
<evidence type="ECO:0000256" key="13">
    <source>
        <dbReference type="SAM" id="MobiDB-lite"/>
    </source>
</evidence>
<evidence type="ECO:0000256" key="6">
    <source>
        <dbReference type="ARBA" id="ARBA00022840"/>
    </source>
</evidence>
<gene>
    <name evidence="15" type="ORF">C8A04DRAFT_33919</name>
</gene>
<dbReference type="PANTHER" id="PTHR11766">
    <property type="entry name" value="TYROSYL-TRNA SYNTHETASE"/>
    <property type="match status" value="1"/>
</dbReference>
<comment type="caution">
    <text evidence="15">The sequence shown here is derived from an EMBL/GenBank/DDBJ whole genome shotgun (WGS) entry which is preliminary data.</text>
</comment>
<dbReference type="Gene3D" id="1.10.240.10">
    <property type="entry name" value="Tyrosyl-Transfer RNA Synthetase"/>
    <property type="match status" value="1"/>
</dbReference>
<name>A0AAN6VBD4_9PEZI</name>
<feature type="compositionally biased region" description="Acidic residues" evidence="13">
    <location>
        <begin position="629"/>
        <end position="641"/>
    </location>
</feature>
<dbReference type="NCBIfam" id="TIGR00234">
    <property type="entry name" value="tyrS"/>
    <property type="match status" value="1"/>
</dbReference>
<evidence type="ECO:0000256" key="8">
    <source>
        <dbReference type="ARBA" id="ARBA00022946"/>
    </source>
</evidence>
<keyword evidence="3 12" id="KW-0436">Ligase</keyword>
<dbReference type="RefSeq" id="XP_062641192.1">
    <property type="nucleotide sequence ID" value="XM_062782653.1"/>
</dbReference>
<proteinExistence type="inferred from homology"/>
<dbReference type="GO" id="GO:0005829">
    <property type="term" value="C:cytosol"/>
    <property type="evidence" value="ECO:0007669"/>
    <property type="project" value="TreeGrafter"/>
</dbReference>
<evidence type="ECO:0000256" key="5">
    <source>
        <dbReference type="ARBA" id="ARBA00022741"/>
    </source>
</evidence>
<keyword evidence="9" id="KW-0496">Mitochondrion</keyword>
<evidence type="ECO:0000256" key="1">
    <source>
        <dbReference type="ARBA" id="ARBA00004305"/>
    </source>
</evidence>
<feature type="domain" description="Tyrosyl-tRNA synthetase C-terminal" evidence="14">
    <location>
        <begin position="437"/>
        <end position="558"/>
    </location>
</feature>
<keyword evidence="6 12" id="KW-0067">ATP-binding</keyword>
<keyword evidence="7 12" id="KW-0648">Protein biosynthesis</keyword>
<evidence type="ECO:0000256" key="10">
    <source>
        <dbReference type="ARBA" id="ARBA00023146"/>
    </source>
</evidence>
<dbReference type="InterPro" id="IPR001412">
    <property type="entry name" value="aa-tRNA-synth_I_CS"/>
</dbReference>
<dbReference type="GeneID" id="87819266"/>
<reference evidence="15" key="2">
    <citation type="submission" date="2023-05" db="EMBL/GenBank/DDBJ databases">
        <authorList>
            <consortium name="Lawrence Berkeley National Laboratory"/>
            <person name="Steindorff A."/>
            <person name="Hensen N."/>
            <person name="Bonometti L."/>
            <person name="Westerberg I."/>
            <person name="Brannstrom I.O."/>
            <person name="Guillou S."/>
            <person name="Cros-Aarteil S."/>
            <person name="Calhoun S."/>
            <person name="Haridas S."/>
            <person name="Kuo A."/>
            <person name="Mondo S."/>
            <person name="Pangilinan J."/>
            <person name="Riley R."/>
            <person name="Labutti K."/>
            <person name="Andreopoulos B."/>
            <person name="Lipzen A."/>
            <person name="Chen C."/>
            <person name="Yanf M."/>
            <person name="Daum C."/>
            <person name="Ng V."/>
            <person name="Clum A."/>
            <person name="Ohm R."/>
            <person name="Martin F."/>
            <person name="Silar P."/>
            <person name="Natvig D."/>
            <person name="Lalanne C."/>
            <person name="Gautier V."/>
            <person name="Ament-Velasquez S.L."/>
            <person name="Kruys A."/>
            <person name="Hutchinson M.I."/>
            <person name="Powell A.J."/>
            <person name="Barry K."/>
            <person name="Miller A.N."/>
            <person name="Grigoriev I.V."/>
            <person name="Debuchy R."/>
            <person name="Gladieux P."/>
            <person name="Thoren M.H."/>
            <person name="Johannesson H."/>
        </authorList>
    </citation>
    <scope>NUCLEOTIDE SEQUENCE</scope>
    <source>
        <strain evidence="15">CBS 141.50</strain>
    </source>
</reference>
<dbReference type="Gene3D" id="3.10.290.10">
    <property type="entry name" value="RNA-binding S4 domain"/>
    <property type="match status" value="1"/>
</dbReference>